<evidence type="ECO:0000313" key="1">
    <source>
        <dbReference type="EMBL" id="GIX66110.1"/>
    </source>
</evidence>
<protein>
    <submittedName>
        <fullName evidence="1">Flagellar assembly protein H</fullName>
    </submittedName>
</protein>
<sequence length="332" mass="34844">MARPAGNPELRTTEAERTPLLVVEIKTIDDSLRLFGGFSTELLTLGHEGVVEAAEFLSSDLVVTLAFGVVEELLDLGVIADDDGDDLLLAVVESGGAGEALRALPGLPDGYLVVHDLVGLEAASGEDVAPRQVEAAVLLDDDEVVGGPLADVHGGLPVHLLELLAEPLLRDDLEFAVFAVEVDGGTADADDDEGVVAVAVDGDLLNGLGGVLVDAEDQVAAPVNAPEEGRLDRGEVHGNAGTAFEDLLPDQAAVHGLEDVEDHGVGVAVKLVVRLVEGRECERTCDAEDAGEEEGAGREGSHCIRAVQVRGVLKRLWRREVAEFRFDADVEL</sequence>
<dbReference type="AlphaFoldDB" id="A0AAV4M2L7"/>
<reference evidence="1 2" key="1">
    <citation type="submission" date="2021-06" db="EMBL/GenBank/DDBJ databases">
        <title>Genome sequence of Babesia caballi.</title>
        <authorList>
            <person name="Yamagishi J."/>
            <person name="Kidaka T."/>
            <person name="Ochi A."/>
        </authorList>
    </citation>
    <scope>NUCLEOTIDE SEQUENCE [LARGE SCALE GENOMIC DNA]</scope>
    <source>
        <strain evidence="1">USDA-D6B2</strain>
    </source>
</reference>
<organism evidence="1 2">
    <name type="scientific">Babesia caballi</name>
    <dbReference type="NCBI Taxonomy" id="5871"/>
    <lineage>
        <taxon>Eukaryota</taxon>
        <taxon>Sar</taxon>
        <taxon>Alveolata</taxon>
        <taxon>Apicomplexa</taxon>
        <taxon>Aconoidasida</taxon>
        <taxon>Piroplasmida</taxon>
        <taxon>Babesiidae</taxon>
        <taxon>Babesia</taxon>
    </lineage>
</organism>
<keyword evidence="1" id="KW-0966">Cell projection</keyword>
<name>A0AAV4M2L7_BABCB</name>
<proteinExistence type="predicted"/>
<accession>A0AAV4M2L7</accession>
<comment type="caution">
    <text evidence="1">The sequence shown here is derived from an EMBL/GenBank/DDBJ whole genome shotgun (WGS) entry which is preliminary data.</text>
</comment>
<evidence type="ECO:0000313" key="2">
    <source>
        <dbReference type="Proteomes" id="UP001497744"/>
    </source>
</evidence>
<dbReference type="Proteomes" id="UP001497744">
    <property type="component" value="Unassembled WGS sequence"/>
</dbReference>
<keyword evidence="2" id="KW-1185">Reference proteome</keyword>
<dbReference type="EMBL" id="BPLF01000006">
    <property type="protein sequence ID" value="GIX66110.1"/>
    <property type="molecule type" value="Genomic_DNA"/>
</dbReference>
<dbReference type="GeneID" id="94197591"/>
<dbReference type="RefSeq" id="XP_067718179.1">
    <property type="nucleotide sequence ID" value="XM_067862078.1"/>
</dbReference>
<gene>
    <name evidence="1" type="ORF">BcabD6B2_55460</name>
</gene>
<keyword evidence="1" id="KW-0969">Cilium</keyword>
<keyword evidence="1" id="KW-0282">Flagellum</keyword>